<protein>
    <submittedName>
        <fullName evidence="11">Putative clathrin assembly protein</fullName>
    </submittedName>
</protein>
<keyword evidence="12" id="KW-1185">Reference proteome</keyword>
<evidence type="ECO:0000256" key="5">
    <source>
        <dbReference type="ARBA" id="ARBA00023034"/>
    </source>
</evidence>
<dbReference type="SUPFAM" id="SSF89009">
    <property type="entry name" value="GAT-like domain"/>
    <property type="match status" value="1"/>
</dbReference>
<dbReference type="PANTHER" id="PTHR22951">
    <property type="entry name" value="CLATHRIN ASSEMBLY PROTEIN"/>
    <property type="match status" value="1"/>
</dbReference>
<keyword evidence="8" id="KW-0968">Cytoplasmic vesicle</keyword>
<dbReference type="EMBL" id="KE343500">
    <property type="protein sequence ID" value="EXB31000.1"/>
    <property type="molecule type" value="Genomic_DNA"/>
</dbReference>
<dbReference type="CDD" id="cd03564">
    <property type="entry name" value="ANTH_N"/>
    <property type="match status" value="1"/>
</dbReference>
<dbReference type="KEGG" id="mnt:21399890"/>
<dbReference type="GO" id="GO:0048268">
    <property type="term" value="P:clathrin coat assembly"/>
    <property type="evidence" value="ECO:0007669"/>
    <property type="project" value="InterPro"/>
</dbReference>
<evidence type="ECO:0000256" key="7">
    <source>
        <dbReference type="ARBA" id="ARBA00023176"/>
    </source>
</evidence>
<dbReference type="OrthoDB" id="44015at2759"/>
<evidence type="ECO:0000256" key="6">
    <source>
        <dbReference type="ARBA" id="ARBA00023136"/>
    </source>
</evidence>
<dbReference type="AlphaFoldDB" id="W9QEG9"/>
<dbReference type="GO" id="GO:0030136">
    <property type="term" value="C:clathrin-coated vesicle"/>
    <property type="evidence" value="ECO:0007669"/>
    <property type="project" value="UniProtKB-SubCell"/>
</dbReference>
<evidence type="ECO:0000256" key="9">
    <source>
        <dbReference type="SAM" id="MobiDB-lite"/>
    </source>
</evidence>
<dbReference type="SUPFAM" id="SSF48464">
    <property type="entry name" value="ENTH/VHS domain"/>
    <property type="match status" value="1"/>
</dbReference>
<evidence type="ECO:0000313" key="11">
    <source>
        <dbReference type="EMBL" id="EXB31000.1"/>
    </source>
</evidence>
<keyword evidence="5" id="KW-0333">Golgi apparatus</keyword>
<keyword evidence="4" id="KW-0254">Endocytosis</keyword>
<gene>
    <name evidence="11" type="ORF">L484_016862</name>
</gene>
<dbReference type="InterPro" id="IPR048050">
    <property type="entry name" value="ANTH_N_plant"/>
</dbReference>
<evidence type="ECO:0000256" key="1">
    <source>
        <dbReference type="ARBA" id="ARBA00004132"/>
    </source>
</evidence>
<accession>W9QEG9</accession>
<feature type="domain" description="ENTH" evidence="10">
    <location>
        <begin position="24"/>
        <end position="161"/>
    </location>
</feature>
<reference evidence="12" key="1">
    <citation type="submission" date="2013-01" db="EMBL/GenBank/DDBJ databases">
        <title>Draft Genome Sequence of a Mulberry Tree, Morus notabilis C.K. Schneid.</title>
        <authorList>
            <person name="He N."/>
            <person name="Zhao S."/>
        </authorList>
    </citation>
    <scope>NUCLEOTIDE SEQUENCE</scope>
</reference>
<organism evidence="11 12">
    <name type="scientific">Morus notabilis</name>
    <dbReference type="NCBI Taxonomy" id="981085"/>
    <lineage>
        <taxon>Eukaryota</taxon>
        <taxon>Viridiplantae</taxon>
        <taxon>Streptophyta</taxon>
        <taxon>Embryophyta</taxon>
        <taxon>Tracheophyta</taxon>
        <taxon>Spermatophyta</taxon>
        <taxon>Magnoliopsida</taxon>
        <taxon>eudicotyledons</taxon>
        <taxon>Gunneridae</taxon>
        <taxon>Pentapetalae</taxon>
        <taxon>rosids</taxon>
        <taxon>fabids</taxon>
        <taxon>Rosales</taxon>
        <taxon>Moraceae</taxon>
        <taxon>Moreae</taxon>
        <taxon>Morus</taxon>
    </lineage>
</organism>
<dbReference type="InterPro" id="IPR011417">
    <property type="entry name" value="ANTH_dom"/>
</dbReference>
<feature type="region of interest" description="Disordered" evidence="9">
    <location>
        <begin position="534"/>
        <end position="577"/>
    </location>
</feature>
<dbReference type="Gene3D" id="1.20.58.150">
    <property type="entry name" value="ANTH domain"/>
    <property type="match status" value="1"/>
</dbReference>
<feature type="compositionally biased region" description="Low complexity" evidence="9">
    <location>
        <begin position="534"/>
        <end position="550"/>
    </location>
</feature>
<dbReference type="GO" id="GO:0006900">
    <property type="term" value="P:vesicle budding from membrane"/>
    <property type="evidence" value="ECO:0007669"/>
    <property type="project" value="TreeGrafter"/>
</dbReference>
<dbReference type="FunFam" id="1.20.58.150:FF:000003">
    <property type="entry name" value="Putative clathrin assembly protein"/>
    <property type="match status" value="1"/>
</dbReference>
<keyword evidence="7" id="KW-0168">Coated pit</keyword>
<sequence length="577" mass="65125">MGTFQSFRKAYGALKDSTKVGLAKVNSEFKDLDIAIVKATNHVECPPKERHVRKIFSATSMVRPRADVAYCIHALAKRLSKTRNWIVAIKALIVIHRTLREGDPTSREELMNYSYRAHVIQMSNFKDESSPLAWDCSAWVRTYSLFLEERMECFRVLKYDVETERLTKYAPGASKVHSRTRMLGRIELLEQLPALQQLLYRLIGCQPEGAAYSNYLIQYALALVLKESFKIYCAINDGIINLVDMFFDMSRHDAVQALEIYKRAGQQAENLADFYEYCKGLDLARNFQFPTLRQPPPSFLATMEEYIREAPQSGSVYKRLMYWEAEAEAEQQPQKLEEPSETEKQVEQIDEEKAPADTVEESQLKDGVEAPPLISMEEPDLLGLKEVNPKAAEIEESNALALAIIQPGNNPPSTNQGLNDLLGSSGWELALVTAPSNNTSHAVESKLAGGFNKLLLDSLYEDDAARRQIQLQNAGYGHGGMSVQNPFDGQQDPFMMSNNIAPPPNVQMAKMAQQQQQQQQPYQHNMIMVPHQHSPQYPQQCQYPQQHLQQMGSSNPFGDSFSFPPSTTPQQGNHGLI</sequence>
<feature type="region of interest" description="Disordered" evidence="9">
    <location>
        <begin position="329"/>
        <end position="362"/>
    </location>
</feature>
<dbReference type="GO" id="GO:0005905">
    <property type="term" value="C:clathrin-coated pit"/>
    <property type="evidence" value="ECO:0007669"/>
    <property type="project" value="UniProtKB-SubCell"/>
</dbReference>
<dbReference type="STRING" id="981085.W9QEG9"/>
<dbReference type="eggNOG" id="KOG0251">
    <property type="taxonomic scope" value="Eukaryota"/>
</dbReference>
<dbReference type="SMART" id="SM00273">
    <property type="entry name" value="ENTH"/>
    <property type="match status" value="1"/>
</dbReference>
<feature type="compositionally biased region" description="Polar residues" evidence="9">
    <location>
        <begin position="551"/>
        <end position="577"/>
    </location>
</feature>
<feature type="compositionally biased region" description="Basic and acidic residues" evidence="9">
    <location>
        <begin position="335"/>
        <end position="355"/>
    </location>
</feature>
<evidence type="ECO:0000256" key="8">
    <source>
        <dbReference type="ARBA" id="ARBA00023329"/>
    </source>
</evidence>
<dbReference type="PANTHER" id="PTHR22951:SF5">
    <property type="entry name" value="PHOSPHATIDYLINOSITOL-BINDING CLATHRIN ASSEMBLY PROTEIN LAP"/>
    <property type="match status" value="1"/>
</dbReference>
<proteinExistence type="predicted"/>
<dbReference type="GO" id="GO:0005794">
    <property type="term" value="C:Golgi apparatus"/>
    <property type="evidence" value="ECO:0007669"/>
    <property type="project" value="UniProtKB-SubCell"/>
</dbReference>
<evidence type="ECO:0000256" key="2">
    <source>
        <dbReference type="ARBA" id="ARBA00004555"/>
    </source>
</evidence>
<dbReference type="InterPro" id="IPR013809">
    <property type="entry name" value="ENTH"/>
</dbReference>
<dbReference type="Proteomes" id="UP000030645">
    <property type="component" value="Unassembled WGS sequence"/>
</dbReference>
<dbReference type="Pfam" id="PF07651">
    <property type="entry name" value="ANTH"/>
    <property type="match status" value="1"/>
</dbReference>
<dbReference type="GO" id="GO:0032050">
    <property type="term" value="F:clathrin heavy chain binding"/>
    <property type="evidence" value="ECO:0007669"/>
    <property type="project" value="TreeGrafter"/>
</dbReference>
<dbReference type="GO" id="GO:0005546">
    <property type="term" value="F:phosphatidylinositol-4,5-bisphosphate binding"/>
    <property type="evidence" value="ECO:0007669"/>
    <property type="project" value="TreeGrafter"/>
</dbReference>
<evidence type="ECO:0000259" key="10">
    <source>
        <dbReference type="PROSITE" id="PS50942"/>
    </source>
</evidence>
<dbReference type="GO" id="GO:0005545">
    <property type="term" value="F:1-phosphatidylinositol binding"/>
    <property type="evidence" value="ECO:0007669"/>
    <property type="project" value="InterPro"/>
</dbReference>
<dbReference type="InterPro" id="IPR045192">
    <property type="entry name" value="AP180-like"/>
</dbReference>
<dbReference type="FunFam" id="1.25.40.90:FF:000005">
    <property type="entry name" value="Clathrin assembly protein AP180"/>
    <property type="match status" value="1"/>
</dbReference>
<evidence type="ECO:0000313" key="12">
    <source>
        <dbReference type="Proteomes" id="UP000030645"/>
    </source>
</evidence>
<name>W9QEG9_9ROSA</name>
<dbReference type="InterPro" id="IPR014712">
    <property type="entry name" value="ANTH_dom_sf"/>
</dbReference>
<dbReference type="InterPro" id="IPR008942">
    <property type="entry name" value="ENTH_VHS"/>
</dbReference>
<evidence type="ECO:0000256" key="4">
    <source>
        <dbReference type="ARBA" id="ARBA00022583"/>
    </source>
</evidence>
<keyword evidence="6" id="KW-0472">Membrane</keyword>
<dbReference type="PROSITE" id="PS50942">
    <property type="entry name" value="ENTH"/>
    <property type="match status" value="1"/>
</dbReference>
<dbReference type="GO" id="GO:0000149">
    <property type="term" value="F:SNARE binding"/>
    <property type="evidence" value="ECO:0007669"/>
    <property type="project" value="UniProtKB-ARBA"/>
</dbReference>
<comment type="subcellular location">
    <subcellularLocation>
        <location evidence="1">Cytoplasmic vesicle</location>
        <location evidence="1">Clathrin-coated vesicle</location>
    </subcellularLocation>
    <subcellularLocation>
        <location evidence="2">Golgi apparatus</location>
    </subcellularLocation>
    <subcellularLocation>
        <location evidence="3">Membrane</location>
        <location evidence="3">Clathrin-coated pit</location>
    </subcellularLocation>
</comment>
<evidence type="ECO:0000256" key="3">
    <source>
        <dbReference type="ARBA" id="ARBA00004600"/>
    </source>
</evidence>
<dbReference type="GO" id="GO:0072583">
    <property type="term" value="P:clathrin-dependent endocytosis"/>
    <property type="evidence" value="ECO:0007669"/>
    <property type="project" value="InterPro"/>
</dbReference>
<dbReference type="Gene3D" id="1.25.40.90">
    <property type="match status" value="1"/>
</dbReference>